<dbReference type="Pfam" id="PF00437">
    <property type="entry name" value="T2SSE"/>
    <property type="match status" value="1"/>
</dbReference>
<dbReference type="Proteomes" id="UP000182975">
    <property type="component" value="Unassembled WGS sequence"/>
</dbReference>
<comment type="similarity">
    <text evidence="1">Belongs to the GSP E family.</text>
</comment>
<dbReference type="PANTHER" id="PTHR30486:SF15">
    <property type="entry name" value="TYPE II_IV SECRETION SYSTEM ATPASE"/>
    <property type="match status" value="1"/>
</dbReference>
<dbReference type="SUPFAM" id="SSF52540">
    <property type="entry name" value="P-loop containing nucleoside triphosphate hydrolases"/>
    <property type="match status" value="1"/>
</dbReference>
<evidence type="ECO:0000313" key="5">
    <source>
        <dbReference type="Proteomes" id="UP000182975"/>
    </source>
</evidence>
<dbReference type="PATRIC" id="fig|79604.3.peg.154"/>
<feature type="region of interest" description="Disordered" evidence="2">
    <location>
        <begin position="1"/>
        <end position="23"/>
    </location>
</feature>
<dbReference type="GO" id="GO:0016887">
    <property type="term" value="F:ATP hydrolysis activity"/>
    <property type="evidence" value="ECO:0007669"/>
    <property type="project" value="InterPro"/>
</dbReference>
<dbReference type="EMBL" id="FOEC01000001">
    <property type="protein sequence ID" value="SEO46409.1"/>
    <property type="molecule type" value="Genomic_DNA"/>
</dbReference>
<dbReference type="AlphaFoldDB" id="A0A172RW33"/>
<dbReference type="RefSeq" id="WP_082867770.1">
    <property type="nucleotide sequence ID" value="NZ_CP011402.1"/>
</dbReference>
<proteinExistence type="inferred from homology"/>
<dbReference type="CDD" id="cd01130">
    <property type="entry name" value="VirB11-like_ATPase"/>
    <property type="match status" value="1"/>
</dbReference>
<evidence type="ECO:0000256" key="2">
    <source>
        <dbReference type="SAM" id="MobiDB-lite"/>
    </source>
</evidence>
<dbReference type="STRING" id="79604.AAY81_00755"/>
<sequence>MSLMEMVRQAGNESVRSGQEDEAASFEQLKRRVREILPSHVVARMGRDNPTRAENEVRRACQQVFEANPWLAADAASRERLMGSLIDSLFGLGPLEPYLEDETVTEIMVNGCSSLFIERSGTLEACGSPFSSDDEVRVLIDRILGPLGRRIDEASPMVNARLASGHRVHAVIPPIALDGPTLTIRKFRTHVMTMTDMQESGSLEPSVRRFLRTCVAQRKNIAVSGGTGSGKTTLLNALSCEISKGERIVTIEDSAELRFLEHPHVVRLEARPESIEGTGLVSIRDLVINALRMRPDRIIVGECRGGEALDMLQAMNTGHDGSLTTLHANSPADCVSRLTTMVRYAVELPVEVIESQIASAIDYIVQVARSADGRRFLCSVSQVGAKPNGAGCLVSPVYTRSSPDTHGVWVGQENAPAKRGRAA</sequence>
<dbReference type="PANTHER" id="PTHR30486">
    <property type="entry name" value="TWITCHING MOTILITY PROTEIN PILT"/>
    <property type="match status" value="1"/>
</dbReference>
<accession>A0A172RW33</accession>
<name>A0A172RW33_9ACTN</name>
<dbReference type="Gene3D" id="3.40.50.300">
    <property type="entry name" value="P-loop containing nucleotide triphosphate hydrolases"/>
    <property type="match status" value="1"/>
</dbReference>
<dbReference type="KEGG" id="ddt:AAY81_00755"/>
<dbReference type="OrthoDB" id="9810761at2"/>
<evidence type="ECO:0000313" key="4">
    <source>
        <dbReference type="EMBL" id="SEO46409.1"/>
    </source>
</evidence>
<reference evidence="5" key="1">
    <citation type="submission" date="2016-10" db="EMBL/GenBank/DDBJ databases">
        <authorList>
            <person name="Varghese N."/>
        </authorList>
    </citation>
    <scope>NUCLEOTIDE SEQUENCE [LARGE SCALE GENOMIC DNA]</scope>
    <source>
        <strain evidence="5">DSM 21843</strain>
    </source>
</reference>
<evidence type="ECO:0000259" key="3">
    <source>
        <dbReference type="Pfam" id="PF00437"/>
    </source>
</evidence>
<dbReference type="InterPro" id="IPR027417">
    <property type="entry name" value="P-loop_NTPase"/>
</dbReference>
<dbReference type="InterPro" id="IPR001482">
    <property type="entry name" value="T2SS/T4SS_dom"/>
</dbReference>
<dbReference type="InterPro" id="IPR050921">
    <property type="entry name" value="T4SS_GSP_E_ATPase"/>
</dbReference>
<keyword evidence="5" id="KW-1185">Reference proteome</keyword>
<organism evidence="4 5">
    <name type="scientific">Denitrobacterium detoxificans</name>
    <dbReference type="NCBI Taxonomy" id="79604"/>
    <lineage>
        <taxon>Bacteria</taxon>
        <taxon>Bacillati</taxon>
        <taxon>Actinomycetota</taxon>
        <taxon>Coriobacteriia</taxon>
        <taxon>Eggerthellales</taxon>
        <taxon>Eggerthellaceae</taxon>
        <taxon>Denitrobacterium</taxon>
    </lineage>
</organism>
<gene>
    <name evidence="4" type="ORF">SAMN02910314_00346</name>
</gene>
<dbReference type="Gene3D" id="3.30.450.380">
    <property type="match status" value="1"/>
</dbReference>
<protein>
    <submittedName>
        <fullName evidence="4">Pilus assembly protein CpaF</fullName>
    </submittedName>
</protein>
<feature type="domain" description="Bacterial type II secretion system protein E" evidence="3">
    <location>
        <begin position="92"/>
        <end position="370"/>
    </location>
</feature>
<evidence type="ECO:0000256" key="1">
    <source>
        <dbReference type="ARBA" id="ARBA00006611"/>
    </source>
</evidence>